<dbReference type="AlphaFoldDB" id="A0A1E7FZ19"/>
<feature type="region of interest" description="Disordered" evidence="1">
    <location>
        <begin position="280"/>
        <end position="300"/>
    </location>
</feature>
<reference evidence="2 3" key="1">
    <citation type="submission" date="2016-09" db="EMBL/GenBank/DDBJ databases">
        <title>Extensive genetic diversity and differential bi-allelic expression allows diatom success in the polar Southern Ocean.</title>
        <authorList>
            <consortium name="DOE Joint Genome Institute"/>
            <person name="Mock T."/>
            <person name="Otillar R.P."/>
            <person name="Strauss J."/>
            <person name="Dupont C."/>
            <person name="Frickenhaus S."/>
            <person name="Maumus F."/>
            <person name="Mcmullan M."/>
            <person name="Sanges R."/>
            <person name="Schmutz J."/>
            <person name="Toseland A."/>
            <person name="Valas R."/>
            <person name="Veluchamy A."/>
            <person name="Ward B.J."/>
            <person name="Allen A."/>
            <person name="Barry K."/>
            <person name="Falciatore A."/>
            <person name="Ferrante M."/>
            <person name="Fortunato A.E."/>
            <person name="Gloeckner G."/>
            <person name="Gruber A."/>
            <person name="Hipkin R."/>
            <person name="Janech M."/>
            <person name="Kroth P."/>
            <person name="Leese F."/>
            <person name="Lindquist E."/>
            <person name="Lyon B.R."/>
            <person name="Martin J."/>
            <person name="Mayer C."/>
            <person name="Parker M."/>
            <person name="Quesneville H."/>
            <person name="Raymond J."/>
            <person name="Uhlig C."/>
            <person name="Valentin K.U."/>
            <person name="Worden A.Z."/>
            <person name="Armbrust E.V."/>
            <person name="Bowler C."/>
            <person name="Green B."/>
            <person name="Moulton V."/>
            <person name="Van Oosterhout C."/>
            <person name="Grigoriev I."/>
        </authorList>
    </citation>
    <scope>NUCLEOTIDE SEQUENCE [LARGE SCALE GENOMIC DNA]</scope>
    <source>
        <strain evidence="2 3">CCMP1102</strain>
    </source>
</reference>
<feature type="compositionally biased region" description="Low complexity" evidence="1">
    <location>
        <begin position="149"/>
        <end position="158"/>
    </location>
</feature>
<protein>
    <submittedName>
        <fullName evidence="2">Uncharacterized protein</fullName>
    </submittedName>
</protein>
<feature type="compositionally biased region" description="Polar residues" evidence="1">
    <location>
        <begin position="347"/>
        <end position="360"/>
    </location>
</feature>
<accession>A0A1E7FZ19</accession>
<dbReference type="InParanoid" id="A0A1E7FZ19"/>
<feature type="region of interest" description="Disordered" evidence="1">
    <location>
        <begin position="132"/>
        <end position="177"/>
    </location>
</feature>
<name>A0A1E7FZ19_9STRA</name>
<gene>
    <name evidence="2" type="ORF">FRACYDRAFT_233558</name>
</gene>
<dbReference type="KEGG" id="fcy:FRACYDRAFT_233558"/>
<feature type="compositionally biased region" description="Basic residues" evidence="1">
    <location>
        <begin position="132"/>
        <end position="141"/>
    </location>
</feature>
<feature type="compositionally biased region" description="Low complexity" evidence="1">
    <location>
        <begin position="281"/>
        <end position="295"/>
    </location>
</feature>
<evidence type="ECO:0000313" key="2">
    <source>
        <dbReference type="EMBL" id="OEU23385.1"/>
    </source>
</evidence>
<proteinExistence type="predicted"/>
<feature type="region of interest" description="Disordered" evidence="1">
    <location>
        <begin position="347"/>
        <end position="379"/>
    </location>
</feature>
<organism evidence="2 3">
    <name type="scientific">Fragilariopsis cylindrus CCMP1102</name>
    <dbReference type="NCBI Taxonomy" id="635003"/>
    <lineage>
        <taxon>Eukaryota</taxon>
        <taxon>Sar</taxon>
        <taxon>Stramenopiles</taxon>
        <taxon>Ochrophyta</taxon>
        <taxon>Bacillariophyta</taxon>
        <taxon>Bacillariophyceae</taxon>
        <taxon>Bacillariophycidae</taxon>
        <taxon>Bacillariales</taxon>
        <taxon>Bacillariaceae</taxon>
        <taxon>Fragilariopsis</taxon>
    </lineage>
</organism>
<dbReference type="Proteomes" id="UP000095751">
    <property type="component" value="Unassembled WGS sequence"/>
</dbReference>
<dbReference type="EMBL" id="KV784353">
    <property type="protein sequence ID" value="OEU23385.1"/>
    <property type="molecule type" value="Genomic_DNA"/>
</dbReference>
<dbReference type="OrthoDB" id="10578872at2759"/>
<keyword evidence="3" id="KW-1185">Reference proteome</keyword>
<sequence>MVLYVVPASAKVNITISFRSAPTIFTVTEGPQMSERIFFCSKRSPTNIINNVSSSAADIVVSLESVTTLNTKEKAEKKEEDHFQYKNKNNQNIRWPILQQKLCPNGIPNVTLGPTLFQLARKEFGLIEQKKKETKTKKKKETKKETKTTDITNNNNNNNDDDQNDENNNNEHDNQKQNQHKFVNYFYKGGFGFTIYINENDPTNTILYVPIWKCANDQIHSYLHKLYNRQSNGHIRQHNNITSNSNATAMMALYDNDTYLENLKINDMKFLFHKQVQQKMNSNNNNNNNSTTLINDDNDNDDDENNNIFTFNNTNRSKPCLFTVLRDPISHFLSGYNEVEFRLIEQTNDSPSKKNSNLAPYTNLPPWARANDKSNNNNGNVTITTTTINDNTTIPMMQQQLETRFIQFVQDVLEEHFSFYKNKFYKHFASMSRILPFLNDLNLLHHHTSTSTSKNNNNWYLSNLNNLTETFPTFLLNTCPNIGGRTTSTSIMNDDNSSSNNNSTSKGTLMTTTTTRNSNGDDNDNEDVVVDPTTATAAMDSISTSSTTIMPNMEIKGLHKSSKDIYGTYQAAKNVWNSNSRVAKSLCILHSFDYACYDFSSGSDSSDSNSGIPNICREVYESDLFYNGIILH</sequence>
<feature type="compositionally biased region" description="Low complexity" evidence="1">
    <location>
        <begin position="487"/>
        <end position="520"/>
    </location>
</feature>
<evidence type="ECO:0000256" key="1">
    <source>
        <dbReference type="SAM" id="MobiDB-lite"/>
    </source>
</evidence>
<feature type="region of interest" description="Disordered" evidence="1">
    <location>
        <begin position="487"/>
        <end position="528"/>
    </location>
</feature>
<evidence type="ECO:0000313" key="3">
    <source>
        <dbReference type="Proteomes" id="UP000095751"/>
    </source>
</evidence>